<accession>A0A939HPS4</accession>
<evidence type="ECO:0000313" key="1">
    <source>
        <dbReference type="EMBL" id="MBO1325949.1"/>
    </source>
</evidence>
<proteinExistence type="predicted"/>
<dbReference type="Pfam" id="PF00494">
    <property type="entry name" value="SQS_PSY"/>
    <property type="match status" value="1"/>
</dbReference>
<gene>
    <name evidence="1" type="ORF">J2D77_12370</name>
</gene>
<protein>
    <submittedName>
        <fullName evidence="1">Squalene/phytoene synthase family protein</fullName>
    </submittedName>
</protein>
<dbReference type="Proteomes" id="UP000664073">
    <property type="component" value="Unassembled WGS sequence"/>
</dbReference>
<comment type="caution">
    <text evidence="1">The sequence shown here is derived from an EMBL/GenBank/DDBJ whole genome shotgun (WGS) entry which is preliminary data.</text>
</comment>
<reference evidence="1" key="1">
    <citation type="submission" date="2021-03" db="EMBL/GenBank/DDBJ databases">
        <title>The complete genome sequence of Acetobacter sp. TBRC 12339.</title>
        <authorList>
            <person name="Charoenyingcharoen P."/>
            <person name="Yukphan P."/>
        </authorList>
    </citation>
    <scope>NUCLEOTIDE SEQUENCE</scope>
    <source>
        <strain evidence="1">TBRC 12339</strain>
    </source>
</reference>
<keyword evidence="2" id="KW-1185">Reference proteome</keyword>
<dbReference type="InterPro" id="IPR008949">
    <property type="entry name" value="Isoprenoid_synthase_dom_sf"/>
</dbReference>
<dbReference type="RefSeq" id="WP_207846623.1">
    <property type="nucleotide sequence ID" value="NZ_JAFVMH010000006.1"/>
</dbReference>
<evidence type="ECO:0000313" key="2">
    <source>
        <dbReference type="Proteomes" id="UP000664073"/>
    </source>
</evidence>
<dbReference type="SUPFAM" id="SSF48576">
    <property type="entry name" value="Terpenoid synthases"/>
    <property type="match status" value="1"/>
</dbReference>
<dbReference type="AlphaFoldDB" id="A0A939HPS4"/>
<organism evidence="1 2">
    <name type="scientific">Acetobacter garciniae</name>
    <dbReference type="NCBI Taxonomy" id="2817435"/>
    <lineage>
        <taxon>Bacteria</taxon>
        <taxon>Pseudomonadati</taxon>
        <taxon>Pseudomonadota</taxon>
        <taxon>Alphaproteobacteria</taxon>
        <taxon>Acetobacterales</taxon>
        <taxon>Acetobacteraceae</taxon>
        <taxon>Acetobacter</taxon>
    </lineage>
</organism>
<dbReference type="EMBL" id="JAFVMH010000006">
    <property type="protein sequence ID" value="MBO1325949.1"/>
    <property type="molecule type" value="Genomic_DNA"/>
</dbReference>
<dbReference type="Gene3D" id="1.10.600.10">
    <property type="entry name" value="Farnesyl Diphosphate Synthase"/>
    <property type="match status" value="1"/>
</dbReference>
<name>A0A939HPS4_9PROT</name>
<sequence length="266" mass="28646">MAREKERTGMGMNATELADDAVFSLAAADPDRTLCARFLPAPCRPAAWCVLAFHNEVVRALAPGRSGAVAGPMAGYIRLQWWRDVLEGTRGPEHELAPRLLALVEQRRVARQTLLRLVASAEAELAHRDEPDPSIAQWRAMLRDGAGAVQRAMGEILGVQDNNILLRLEACGMAYGAGALLRHGAVLGRAGRFLFPGPVEDLRREGQRLLAELAGPGLARSWRAAALPAVLARRDLARGGEHAGHPRGVGDRLAVMLAGMGLTRPF</sequence>
<dbReference type="InterPro" id="IPR002060">
    <property type="entry name" value="Squ/phyt_synthse"/>
</dbReference>